<feature type="transmembrane region" description="Helical" evidence="12">
    <location>
        <begin position="23"/>
        <end position="43"/>
    </location>
</feature>
<dbReference type="EC" id="2.8.2.-" evidence="11"/>
<evidence type="ECO:0000256" key="5">
    <source>
        <dbReference type="ARBA" id="ARBA00022968"/>
    </source>
</evidence>
<dbReference type="GO" id="GO:0006790">
    <property type="term" value="P:sulfur compound metabolic process"/>
    <property type="evidence" value="ECO:0007669"/>
    <property type="project" value="TreeGrafter"/>
</dbReference>
<evidence type="ECO:0000256" key="8">
    <source>
        <dbReference type="ARBA" id="ARBA00023136"/>
    </source>
</evidence>
<dbReference type="InterPro" id="IPR027417">
    <property type="entry name" value="P-loop_NTPase"/>
</dbReference>
<proteinExistence type="inferred from homology"/>
<evidence type="ECO:0000256" key="7">
    <source>
        <dbReference type="ARBA" id="ARBA00023034"/>
    </source>
</evidence>
<dbReference type="FunFam" id="3.40.50.300:FF:000703">
    <property type="entry name" value="Sulfotransferase"/>
    <property type="match status" value="1"/>
</dbReference>
<evidence type="ECO:0000256" key="12">
    <source>
        <dbReference type="SAM" id="Phobius"/>
    </source>
</evidence>
<keyword evidence="5" id="KW-0735">Signal-anchor</keyword>
<evidence type="ECO:0000256" key="2">
    <source>
        <dbReference type="ARBA" id="ARBA00005530"/>
    </source>
</evidence>
<dbReference type="Pfam" id="PF10149">
    <property type="entry name" value="TM231"/>
    <property type="match status" value="1"/>
</dbReference>
<feature type="domain" description="Sulfotransferase" evidence="13">
    <location>
        <begin position="185"/>
        <end position="497"/>
    </location>
</feature>
<evidence type="ECO:0000256" key="6">
    <source>
        <dbReference type="ARBA" id="ARBA00022989"/>
    </source>
</evidence>
<evidence type="ECO:0000259" key="13">
    <source>
        <dbReference type="Pfam" id="PF00685"/>
    </source>
</evidence>
<dbReference type="InterPro" id="IPR051135">
    <property type="entry name" value="Gal/GlcNAc/GalNAc_ST"/>
</dbReference>
<comment type="caution">
    <text evidence="14">The sequence shown here is derived from an EMBL/GenBank/DDBJ whole genome shotgun (WGS) entry which is preliminary data.</text>
</comment>
<reference evidence="14 15" key="1">
    <citation type="journal article" date="2019" name="Mol. Ecol. Resour.">
        <title>Chromosome-level genome assembly of Triplophysa tibetana, a fish adapted to the harsh high-altitude environment of the Tibetan Plateau.</title>
        <authorList>
            <person name="Yang X."/>
            <person name="Liu H."/>
            <person name="Ma Z."/>
            <person name="Zou Y."/>
            <person name="Zou M."/>
            <person name="Mao Y."/>
            <person name="Li X."/>
            <person name="Wang H."/>
            <person name="Chen T."/>
            <person name="Wang W."/>
            <person name="Yang R."/>
        </authorList>
    </citation>
    <scope>NUCLEOTIDE SEQUENCE [LARGE SCALE GENOMIC DNA]</scope>
    <source>
        <strain evidence="14">TTIB1903HZAU</strain>
        <tissue evidence="14">Muscle</tissue>
    </source>
</reference>
<keyword evidence="6 12" id="KW-1133">Transmembrane helix</keyword>
<evidence type="ECO:0000256" key="11">
    <source>
        <dbReference type="RuleBase" id="RU361155"/>
    </source>
</evidence>
<dbReference type="PANTHER" id="PTHR10704:SF4">
    <property type="entry name" value="CARBOHYDRATE SULFOTRANSFERASE 6"/>
    <property type="match status" value="1"/>
</dbReference>
<evidence type="ECO:0000313" key="15">
    <source>
        <dbReference type="Proteomes" id="UP000324632"/>
    </source>
</evidence>
<dbReference type="EMBL" id="SOYY01000002">
    <property type="protein sequence ID" value="KAA0724095.1"/>
    <property type="molecule type" value="Genomic_DNA"/>
</dbReference>
<dbReference type="Pfam" id="PF00685">
    <property type="entry name" value="Sulfotransfer_1"/>
    <property type="match status" value="1"/>
</dbReference>
<keyword evidence="9" id="KW-0325">Glycoprotein</keyword>
<name>A0A5A9PQS4_9TELE</name>
<dbReference type="SUPFAM" id="SSF52540">
    <property type="entry name" value="P-loop containing nucleoside triphosphate hydrolases"/>
    <property type="match status" value="1"/>
</dbReference>
<evidence type="ECO:0000256" key="10">
    <source>
        <dbReference type="ARBA" id="ARBA00023277"/>
    </source>
</evidence>
<evidence type="ECO:0000256" key="3">
    <source>
        <dbReference type="ARBA" id="ARBA00022679"/>
    </source>
</evidence>
<keyword evidence="7" id="KW-0333">Golgi apparatus</keyword>
<feature type="transmembrane region" description="Helical" evidence="12">
    <location>
        <begin position="152"/>
        <end position="171"/>
    </location>
</feature>
<evidence type="ECO:0000313" key="14">
    <source>
        <dbReference type="EMBL" id="KAA0724095.1"/>
    </source>
</evidence>
<evidence type="ECO:0000256" key="4">
    <source>
        <dbReference type="ARBA" id="ARBA00022692"/>
    </source>
</evidence>
<comment type="subcellular location">
    <subcellularLocation>
        <location evidence="1">Golgi apparatus membrane</location>
        <topology evidence="1">Single-pass type II membrane protein</topology>
    </subcellularLocation>
</comment>
<dbReference type="AlphaFoldDB" id="A0A5A9PQS4"/>
<dbReference type="PANTHER" id="PTHR10704">
    <property type="entry name" value="CARBOHYDRATE SULFOTRANSFERASE"/>
    <property type="match status" value="1"/>
</dbReference>
<keyword evidence="10" id="KW-0119">Carbohydrate metabolism</keyword>
<sequence length="537" mass="61661">MALYEAYSHPALIRYKTNICTRATLFVVVVLSLTYIPPLLVAYRSQGFWLKRSSYEEQPVVQFQYDMILIGATNTAGNYVAWSTFPNFNRLVGESLRIPSVSVSVIDASSPFASSYDLANIIELYQKRNCFQKQSLGVIFCRMMRVKVTKPAMLSLLLIQAVAVVLLFGWYHSPPSENTRGRKVHVLLLSSWRSGSSFLGQAFSQHPDVFYLMEPGWHVWTALQEGGARSLRMAVRDTMRSVFQCDLSVMDSYVPQQRNVSHLFMWSHSRALCSPPACPLTPRGEFSSEPECKKQCDIQGLTLAEAACRTYSHVLLKEVRFFELDSLYPLLRDPELDLRIIHLVRDPRAVFRSREQSAKALARDTAIVLEQAKISEDDKQYQVLQEVCRSHVGIYETAMLKPPDFLRGRYKMVRYEDLVHNTLEEIDSMYQFVGLEMNDKLQEWIYRLTHGKGKGTKKDAFKITSRNAEDVSLAWRSTLPNEKVKRIQDVCKGAMSMLGYKTVDSEREQHLLDLDLLIPRERYQFTWLPSKSTTVKP</sequence>
<dbReference type="InterPro" id="IPR019306">
    <property type="entry name" value="TMEM231"/>
</dbReference>
<keyword evidence="3 11" id="KW-0808">Transferase</keyword>
<comment type="similarity">
    <text evidence="2">Belongs to the sulfotransferase 1 family. Gal/GlcNAc/GalNAc subfamily.</text>
</comment>
<dbReference type="GO" id="GO:0000139">
    <property type="term" value="C:Golgi membrane"/>
    <property type="evidence" value="ECO:0007669"/>
    <property type="project" value="UniProtKB-SubCell"/>
</dbReference>
<evidence type="ECO:0000256" key="1">
    <source>
        <dbReference type="ARBA" id="ARBA00004323"/>
    </source>
</evidence>
<keyword evidence="4 12" id="KW-0812">Transmembrane</keyword>
<dbReference type="Gene3D" id="3.40.50.300">
    <property type="entry name" value="P-loop containing nucleotide triphosphate hydrolases"/>
    <property type="match status" value="1"/>
</dbReference>
<dbReference type="InterPro" id="IPR000863">
    <property type="entry name" value="Sulfotransferase_dom"/>
</dbReference>
<dbReference type="Proteomes" id="UP000324632">
    <property type="component" value="Chromosome 2"/>
</dbReference>
<dbReference type="GO" id="GO:0001517">
    <property type="term" value="F:N-acetylglucosamine 6-O-sulfotransferase activity"/>
    <property type="evidence" value="ECO:0007669"/>
    <property type="project" value="TreeGrafter"/>
</dbReference>
<dbReference type="GO" id="GO:0006044">
    <property type="term" value="P:N-acetylglucosamine metabolic process"/>
    <property type="evidence" value="ECO:0007669"/>
    <property type="project" value="TreeGrafter"/>
</dbReference>
<organism evidence="14 15">
    <name type="scientific">Triplophysa tibetana</name>
    <dbReference type="NCBI Taxonomy" id="1572043"/>
    <lineage>
        <taxon>Eukaryota</taxon>
        <taxon>Metazoa</taxon>
        <taxon>Chordata</taxon>
        <taxon>Craniata</taxon>
        <taxon>Vertebrata</taxon>
        <taxon>Euteleostomi</taxon>
        <taxon>Actinopterygii</taxon>
        <taxon>Neopterygii</taxon>
        <taxon>Teleostei</taxon>
        <taxon>Ostariophysi</taxon>
        <taxon>Cypriniformes</taxon>
        <taxon>Nemacheilidae</taxon>
        <taxon>Triplophysa</taxon>
    </lineage>
</organism>
<evidence type="ECO:0000256" key="9">
    <source>
        <dbReference type="ARBA" id="ARBA00023180"/>
    </source>
</evidence>
<protein>
    <recommendedName>
        <fullName evidence="11">Sulfotransferase</fullName>
        <ecNumber evidence="11">2.8.2.-</ecNumber>
    </recommendedName>
</protein>
<keyword evidence="8 12" id="KW-0472">Membrane</keyword>
<gene>
    <name evidence="14" type="ORF">E1301_Tti021090</name>
</gene>
<accession>A0A5A9PQS4</accession>
<keyword evidence="15" id="KW-1185">Reference proteome</keyword>